<feature type="domain" description="Glyoxalase-like" evidence="7">
    <location>
        <begin position="112"/>
        <end position="223"/>
    </location>
</feature>
<protein>
    <recommendedName>
        <fullName evidence="4">Putative pterin-4-alpha-carbinolamine dehydratase</fullName>
        <ecNumber evidence="3">4.2.1.96</ecNumber>
    </recommendedName>
</protein>
<reference evidence="8" key="1">
    <citation type="submission" date="2023-06" db="EMBL/GenBank/DDBJ databases">
        <title>Genome sequence of Nocardioides sp. SOB44.</title>
        <authorList>
            <person name="Zhang G."/>
        </authorList>
    </citation>
    <scope>NUCLEOTIDE SEQUENCE</scope>
    <source>
        <strain evidence="8">SOB44</strain>
    </source>
</reference>
<evidence type="ECO:0000313" key="9">
    <source>
        <dbReference type="Proteomes" id="UP001168363"/>
    </source>
</evidence>
<evidence type="ECO:0000313" key="8">
    <source>
        <dbReference type="EMBL" id="MDO3396203.1"/>
    </source>
</evidence>
<gene>
    <name evidence="8" type="ORF">QWJ41_10765</name>
</gene>
<keyword evidence="9" id="KW-1185">Reference proteome</keyword>
<keyword evidence="5 8" id="KW-0456">Lyase</keyword>
<accession>A0ABT8TQH7</accession>
<dbReference type="Gene3D" id="3.30.1360.20">
    <property type="entry name" value="Transcriptional coactivator/pterin dehydratase"/>
    <property type="match status" value="1"/>
</dbReference>
<dbReference type="CDD" id="cd00488">
    <property type="entry name" value="PCD_DCoH"/>
    <property type="match status" value="1"/>
</dbReference>
<dbReference type="InterPro" id="IPR041581">
    <property type="entry name" value="Glyoxalase_6"/>
</dbReference>
<dbReference type="Pfam" id="PF18029">
    <property type="entry name" value="Glyoxalase_6"/>
    <property type="match status" value="1"/>
</dbReference>
<dbReference type="RefSeq" id="WP_302708087.1">
    <property type="nucleotide sequence ID" value="NZ_JAULSC010000009.1"/>
</dbReference>
<proteinExistence type="inferred from homology"/>
<dbReference type="Proteomes" id="UP001168363">
    <property type="component" value="Unassembled WGS sequence"/>
</dbReference>
<evidence type="ECO:0000256" key="2">
    <source>
        <dbReference type="ARBA" id="ARBA00006472"/>
    </source>
</evidence>
<evidence type="ECO:0000256" key="5">
    <source>
        <dbReference type="ARBA" id="ARBA00023239"/>
    </source>
</evidence>
<dbReference type="GO" id="GO:0008124">
    <property type="term" value="F:4-alpha-hydroxytetrahydrobiopterin dehydratase activity"/>
    <property type="evidence" value="ECO:0007669"/>
    <property type="project" value="UniProtKB-EC"/>
</dbReference>
<feature type="region of interest" description="Disordered" evidence="6">
    <location>
        <begin position="136"/>
        <end position="168"/>
    </location>
</feature>
<evidence type="ECO:0000256" key="1">
    <source>
        <dbReference type="ARBA" id="ARBA00001554"/>
    </source>
</evidence>
<dbReference type="SUPFAM" id="SSF54593">
    <property type="entry name" value="Glyoxalase/Bleomycin resistance protein/Dihydroxybiphenyl dioxygenase"/>
    <property type="match status" value="1"/>
</dbReference>
<dbReference type="PANTHER" id="PTHR12599:SF0">
    <property type="entry name" value="PTERIN-4-ALPHA-CARBINOLAMINE DEHYDRATASE"/>
    <property type="match status" value="1"/>
</dbReference>
<dbReference type="SUPFAM" id="SSF55248">
    <property type="entry name" value="PCD-like"/>
    <property type="match status" value="1"/>
</dbReference>
<dbReference type="InterPro" id="IPR001533">
    <property type="entry name" value="Pterin_deHydtase"/>
</dbReference>
<organism evidence="8 9">
    <name type="scientific">Nocardioides cremeus</name>
    <dbReference type="NCBI Taxonomy" id="3058044"/>
    <lineage>
        <taxon>Bacteria</taxon>
        <taxon>Bacillati</taxon>
        <taxon>Actinomycetota</taxon>
        <taxon>Actinomycetes</taxon>
        <taxon>Propionibacteriales</taxon>
        <taxon>Nocardioidaceae</taxon>
        <taxon>Nocardioides</taxon>
    </lineage>
</organism>
<feature type="compositionally biased region" description="Acidic residues" evidence="6">
    <location>
        <begin position="152"/>
        <end position="161"/>
    </location>
</feature>
<evidence type="ECO:0000256" key="6">
    <source>
        <dbReference type="SAM" id="MobiDB-lite"/>
    </source>
</evidence>
<evidence type="ECO:0000256" key="3">
    <source>
        <dbReference type="ARBA" id="ARBA00013252"/>
    </source>
</evidence>
<dbReference type="InterPro" id="IPR036428">
    <property type="entry name" value="PCD_sf"/>
</dbReference>
<comment type="caution">
    <text evidence="8">The sequence shown here is derived from an EMBL/GenBank/DDBJ whole genome shotgun (WGS) entry which is preliminary data.</text>
</comment>
<comment type="catalytic activity">
    <reaction evidence="1">
        <text>(4aS,6R)-4a-hydroxy-L-erythro-5,6,7,8-tetrahydrobiopterin = (6R)-L-erythro-6,7-dihydrobiopterin + H2O</text>
        <dbReference type="Rhea" id="RHEA:11920"/>
        <dbReference type="ChEBI" id="CHEBI:15377"/>
        <dbReference type="ChEBI" id="CHEBI:15642"/>
        <dbReference type="ChEBI" id="CHEBI:43120"/>
        <dbReference type="EC" id="4.2.1.96"/>
    </reaction>
</comment>
<dbReference type="PANTHER" id="PTHR12599">
    <property type="entry name" value="PTERIN-4-ALPHA-CARBINOLAMINE DEHYDRATASE"/>
    <property type="match status" value="1"/>
</dbReference>
<dbReference type="EMBL" id="JAULSC010000009">
    <property type="protein sequence ID" value="MDO3396203.1"/>
    <property type="molecule type" value="Genomic_DNA"/>
</dbReference>
<sequence length="228" mass="24477">MDDSRTRWSAAEVHEAGLADWRQVLGRLKARFRTGDFATGLALVNRIGAAAEVADHHPDIVLTYPEVVVTLVSHDVGGLTRRDVELAREISRAAADLGVGVDVAGLTQVELGLDTSAGAELAPFYAALLGGKVDDGEAVDPSGQTPTVWWQDPDDPDDAGDDEHALPPQPFEQRWHLDVWVPHDEAEARLQAVLDAGGRLVSDSAAPAYWVVEDSDGNRSCICTPEGR</sequence>
<evidence type="ECO:0000259" key="7">
    <source>
        <dbReference type="Pfam" id="PF18029"/>
    </source>
</evidence>
<name>A0ABT8TQH7_9ACTN</name>
<evidence type="ECO:0000256" key="4">
    <source>
        <dbReference type="ARBA" id="ARBA00021735"/>
    </source>
</evidence>
<dbReference type="Gene3D" id="3.10.180.10">
    <property type="entry name" value="2,3-Dihydroxybiphenyl 1,2-Dioxygenase, domain 1"/>
    <property type="match status" value="1"/>
</dbReference>
<dbReference type="Pfam" id="PF01329">
    <property type="entry name" value="Pterin_4a"/>
    <property type="match status" value="1"/>
</dbReference>
<comment type="similarity">
    <text evidence="2">Belongs to the pterin-4-alpha-carbinolamine dehydratase family.</text>
</comment>
<dbReference type="EC" id="4.2.1.96" evidence="3"/>
<dbReference type="InterPro" id="IPR029068">
    <property type="entry name" value="Glyas_Bleomycin-R_OHBP_Dase"/>
</dbReference>